<evidence type="ECO:0000256" key="1">
    <source>
        <dbReference type="ARBA" id="ARBA00001946"/>
    </source>
</evidence>
<dbReference type="OrthoDB" id="9809356at2"/>
<dbReference type="PANTHER" id="PTHR11136:SF0">
    <property type="entry name" value="DIHYDROFOLATE SYNTHETASE-RELATED"/>
    <property type="match status" value="1"/>
</dbReference>
<evidence type="ECO:0000256" key="7">
    <source>
        <dbReference type="ARBA" id="ARBA00013023"/>
    </source>
</evidence>
<keyword evidence="12 23" id="KW-0547">Nucleotide-binding</keyword>
<evidence type="ECO:0000256" key="21">
    <source>
        <dbReference type="ARBA" id="ARBA00049035"/>
    </source>
</evidence>
<reference evidence="26 27" key="1">
    <citation type="submission" date="2018-08" db="EMBL/GenBank/DDBJ databases">
        <title>Horizontal acquisition of hydrogen conversion ability and other habitat adaptations in Hydrogenovibrio crunogenus strains.</title>
        <authorList>
            <person name="Gonnella G."/>
            <person name="Adam N."/>
            <person name="Perner M."/>
        </authorList>
    </citation>
    <scope>NUCLEOTIDE SEQUENCE [LARGE SCALE GENOMIC DNA]</scope>
    <source>
        <strain evidence="26 27">SP-41</strain>
    </source>
</reference>
<evidence type="ECO:0000256" key="15">
    <source>
        <dbReference type="ARBA" id="ARBA00022909"/>
    </source>
</evidence>
<name>A0A4P7P0R3_9GAMM</name>
<accession>A0A4P7P0R3</accession>
<comment type="cofactor">
    <cofactor evidence="1">
        <name>Mg(2+)</name>
        <dbReference type="ChEBI" id="CHEBI:18420"/>
    </cofactor>
</comment>
<gene>
    <name evidence="26" type="primary">folC</name>
    <name evidence="26" type="ORF">GHNINEIG_00869</name>
</gene>
<dbReference type="GO" id="GO:0008841">
    <property type="term" value="F:dihydrofolate synthase activity"/>
    <property type="evidence" value="ECO:0007669"/>
    <property type="project" value="UniProtKB-EC"/>
</dbReference>
<dbReference type="EMBL" id="CP032096">
    <property type="protein sequence ID" value="QBZ82832.1"/>
    <property type="molecule type" value="Genomic_DNA"/>
</dbReference>
<evidence type="ECO:0000256" key="8">
    <source>
        <dbReference type="ARBA" id="ARBA00013025"/>
    </source>
</evidence>
<keyword evidence="10 23" id="KW-0436">Ligase</keyword>
<protein>
    <recommendedName>
        <fullName evidence="9">Dihydrofolate synthase/folylpolyglutamate synthase</fullName>
        <ecNumber evidence="7">6.3.2.12</ecNumber>
        <ecNumber evidence="8">6.3.2.17</ecNumber>
    </recommendedName>
    <alternativeName>
        <fullName evidence="18">Folylpoly-gamma-glutamate synthetase-dihydrofolate synthetase</fullName>
    </alternativeName>
    <alternativeName>
        <fullName evidence="16">Folylpolyglutamate synthetase</fullName>
    </alternativeName>
    <alternativeName>
        <fullName evidence="17">Tetrahydrofolylpolyglutamate synthase</fullName>
    </alternativeName>
</protein>
<dbReference type="UniPathway" id="UPA00077">
    <property type="reaction ID" value="UER00157"/>
</dbReference>
<dbReference type="SUPFAM" id="SSF53244">
    <property type="entry name" value="MurD-like peptide ligases, peptide-binding domain"/>
    <property type="match status" value="1"/>
</dbReference>
<comment type="catalytic activity">
    <reaction evidence="20">
        <text>10-formyltetrahydrofolyl-(gamma-L-Glu)(n) + L-glutamate + ATP = 10-formyltetrahydrofolyl-(gamma-L-Glu)(n+1) + ADP + phosphate + H(+)</text>
        <dbReference type="Rhea" id="RHEA:51904"/>
        <dbReference type="Rhea" id="RHEA-COMP:13088"/>
        <dbReference type="Rhea" id="RHEA-COMP:14300"/>
        <dbReference type="ChEBI" id="CHEBI:15378"/>
        <dbReference type="ChEBI" id="CHEBI:29985"/>
        <dbReference type="ChEBI" id="CHEBI:30616"/>
        <dbReference type="ChEBI" id="CHEBI:43474"/>
        <dbReference type="ChEBI" id="CHEBI:134413"/>
        <dbReference type="ChEBI" id="CHEBI:456216"/>
        <dbReference type="EC" id="6.3.2.17"/>
    </reaction>
</comment>
<comment type="catalytic activity">
    <reaction evidence="21">
        <text>(6R)-5,10-methylenetetrahydrofolyl-(gamma-L-Glu)(n) + L-glutamate + ATP = (6R)-5,10-methylenetetrahydrofolyl-(gamma-L-Glu)(n+1) + ADP + phosphate + H(+)</text>
        <dbReference type="Rhea" id="RHEA:51912"/>
        <dbReference type="Rhea" id="RHEA-COMP:13257"/>
        <dbReference type="Rhea" id="RHEA-COMP:13258"/>
        <dbReference type="ChEBI" id="CHEBI:15378"/>
        <dbReference type="ChEBI" id="CHEBI:29985"/>
        <dbReference type="ChEBI" id="CHEBI:30616"/>
        <dbReference type="ChEBI" id="CHEBI:43474"/>
        <dbReference type="ChEBI" id="CHEBI:136572"/>
        <dbReference type="ChEBI" id="CHEBI:456216"/>
        <dbReference type="EC" id="6.3.2.17"/>
    </reaction>
</comment>
<evidence type="ECO:0000256" key="5">
    <source>
        <dbReference type="ARBA" id="ARBA00008276"/>
    </source>
</evidence>
<evidence type="ECO:0000256" key="9">
    <source>
        <dbReference type="ARBA" id="ARBA00019357"/>
    </source>
</evidence>
<evidence type="ECO:0000256" key="3">
    <source>
        <dbReference type="ARBA" id="ARBA00004799"/>
    </source>
</evidence>
<dbReference type="PANTHER" id="PTHR11136">
    <property type="entry name" value="FOLYLPOLYGLUTAMATE SYNTHASE-RELATED"/>
    <property type="match status" value="1"/>
</dbReference>
<organism evidence="26 27">
    <name type="scientific">Hydrogenovibrio crunogenus</name>
    <dbReference type="NCBI Taxonomy" id="39765"/>
    <lineage>
        <taxon>Bacteria</taxon>
        <taxon>Pseudomonadati</taxon>
        <taxon>Pseudomonadota</taxon>
        <taxon>Gammaproteobacteria</taxon>
        <taxon>Thiotrichales</taxon>
        <taxon>Piscirickettsiaceae</taxon>
        <taxon>Hydrogenovibrio</taxon>
    </lineage>
</organism>
<dbReference type="GO" id="GO:0046872">
    <property type="term" value="F:metal ion binding"/>
    <property type="evidence" value="ECO:0007669"/>
    <property type="project" value="UniProtKB-KW"/>
</dbReference>
<dbReference type="GO" id="GO:0046656">
    <property type="term" value="P:folic acid biosynthetic process"/>
    <property type="evidence" value="ECO:0007669"/>
    <property type="project" value="UniProtKB-KW"/>
</dbReference>
<evidence type="ECO:0000256" key="11">
    <source>
        <dbReference type="ARBA" id="ARBA00022723"/>
    </source>
</evidence>
<sequence>MKPTETTSLTEWIDWLVSLHADEIDLGIDRVKSVAEAMNLASPSPVVISVAGTNGKGSSIAMLASIYEAAGYQVGVYTSPHLLHFNERIRIQGHLADDQQIVQAFAEIEAARGQTKLTYFEFSTLAALWVFAQYSLDVILLEVGLGGRLDAVNLVDADASLITAIGIDHEDWLGSDRNQIAVEKAGIMRSGKPSVCSDNDIPETLVKYASQHNVPLKRLDTDFFYHKNNQAWSFLDSENQLVYQTLALPALSGDFQIQNASGVVALIETLQAELPVSFDQLSQGLNEVKHPGRLQKMQLDHQNWLIDVAHNPQAAEVLAHYLKQASIQADAIFSVLQDKDVTPMIEAIKPYVKKWSIADLGVPRALSIDKLERVLLQSGVLPENIVKCSNISEAVAHNRQTSKKDVLVWGSFFTVSQTLACFQND</sequence>
<feature type="domain" description="Mur ligase central" evidence="25">
    <location>
        <begin position="50"/>
        <end position="266"/>
    </location>
</feature>
<comment type="catalytic activity">
    <reaction evidence="22">
        <text>7,8-dihydropteroate + L-glutamate + ATP = 7,8-dihydrofolate + ADP + phosphate + H(+)</text>
        <dbReference type="Rhea" id="RHEA:23584"/>
        <dbReference type="ChEBI" id="CHEBI:15378"/>
        <dbReference type="ChEBI" id="CHEBI:17839"/>
        <dbReference type="ChEBI" id="CHEBI:29985"/>
        <dbReference type="ChEBI" id="CHEBI:30616"/>
        <dbReference type="ChEBI" id="CHEBI:43474"/>
        <dbReference type="ChEBI" id="CHEBI:57451"/>
        <dbReference type="ChEBI" id="CHEBI:456216"/>
        <dbReference type="EC" id="6.3.2.12"/>
    </reaction>
</comment>
<dbReference type="EC" id="6.3.2.12" evidence="7"/>
<dbReference type="PIRSF" id="PIRSF001563">
    <property type="entry name" value="Folylpolyglu_synth"/>
    <property type="match status" value="1"/>
</dbReference>
<dbReference type="GO" id="GO:0004326">
    <property type="term" value="F:tetrahydrofolylpolyglutamate synthase activity"/>
    <property type="evidence" value="ECO:0007669"/>
    <property type="project" value="UniProtKB-EC"/>
</dbReference>
<evidence type="ECO:0000313" key="27">
    <source>
        <dbReference type="Proteomes" id="UP000296201"/>
    </source>
</evidence>
<dbReference type="InterPro" id="IPR001645">
    <property type="entry name" value="Folylpolyglutamate_synth"/>
</dbReference>
<comment type="pathway">
    <text evidence="3">Cofactor biosynthesis; tetrahydrofolate biosynthesis; 7,8-dihydrofolate from 2-amino-4-hydroxy-6-hydroxymethyl-7,8-dihydropteridine diphosphate and 4-aminobenzoate: step 2/2.</text>
</comment>
<keyword evidence="11" id="KW-0479">Metal-binding</keyword>
<evidence type="ECO:0000256" key="13">
    <source>
        <dbReference type="ARBA" id="ARBA00022840"/>
    </source>
</evidence>
<evidence type="ECO:0000256" key="17">
    <source>
        <dbReference type="ARBA" id="ARBA00030592"/>
    </source>
</evidence>
<dbReference type="Gene3D" id="3.90.190.20">
    <property type="entry name" value="Mur ligase, C-terminal domain"/>
    <property type="match status" value="1"/>
</dbReference>
<evidence type="ECO:0000256" key="20">
    <source>
        <dbReference type="ARBA" id="ARBA00047808"/>
    </source>
</evidence>
<dbReference type="InterPro" id="IPR036565">
    <property type="entry name" value="Mur-like_cat_sf"/>
</dbReference>
<evidence type="ECO:0000256" key="23">
    <source>
        <dbReference type="PIRNR" id="PIRNR001563"/>
    </source>
</evidence>
<evidence type="ECO:0000256" key="2">
    <source>
        <dbReference type="ARBA" id="ARBA00002714"/>
    </source>
</evidence>
<evidence type="ECO:0000259" key="25">
    <source>
        <dbReference type="Pfam" id="PF08245"/>
    </source>
</evidence>
<dbReference type="AlphaFoldDB" id="A0A4P7P0R3"/>
<comment type="subunit">
    <text evidence="6">Monomer.</text>
</comment>
<dbReference type="InterPro" id="IPR013221">
    <property type="entry name" value="Mur_ligase_cen"/>
</dbReference>
<evidence type="ECO:0000256" key="22">
    <source>
        <dbReference type="ARBA" id="ARBA00049161"/>
    </source>
</evidence>
<dbReference type="Pfam" id="PF02875">
    <property type="entry name" value="Mur_ligase_C"/>
    <property type="match status" value="1"/>
</dbReference>
<dbReference type="GO" id="GO:0005737">
    <property type="term" value="C:cytoplasm"/>
    <property type="evidence" value="ECO:0007669"/>
    <property type="project" value="TreeGrafter"/>
</dbReference>
<proteinExistence type="inferred from homology"/>
<keyword evidence="27" id="KW-1185">Reference proteome</keyword>
<dbReference type="NCBIfam" id="NF008101">
    <property type="entry name" value="PRK10846.1"/>
    <property type="match status" value="1"/>
</dbReference>
<dbReference type="RefSeq" id="WP_135795503.1">
    <property type="nucleotide sequence ID" value="NZ_CP032096.1"/>
</dbReference>
<evidence type="ECO:0000256" key="6">
    <source>
        <dbReference type="ARBA" id="ARBA00011245"/>
    </source>
</evidence>
<dbReference type="InterPro" id="IPR004101">
    <property type="entry name" value="Mur_ligase_C"/>
</dbReference>
<dbReference type="InterPro" id="IPR036615">
    <property type="entry name" value="Mur_ligase_C_dom_sf"/>
</dbReference>
<evidence type="ECO:0000256" key="12">
    <source>
        <dbReference type="ARBA" id="ARBA00022741"/>
    </source>
</evidence>
<dbReference type="Gene3D" id="3.40.1190.10">
    <property type="entry name" value="Mur-like, catalytic domain"/>
    <property type="match status" value="1"/>
</dbReference>
<dbReference type="EC" id="6.3.2.17" evidence="8"/>
<evidence type="ECO:0000256" key="18">
    <source>
        <dbReference type="ARBA" id="ARBA00032510"/>
    </source>
</evidence>
<evidence type="ECO:0000256" key="14">
    <source>
        <dbReference type="ARBA" id="ARBA00022842"/>
    </source>
</evidence>
<dbReference type="SUPFAM" id="SSF53623">
    <property type="entry name" value="MurD-like peptide ligases, catalytic domain"/>
    <property type="match status" value="1"/>
</dbReference>
<dbReference type="Pfam" id="PF08245">
    <property type="entry name" value="Mur_ligase_M"/>
    <property type="match status" value="1"/>
</dbReference>
<comment type="pathway">
    <text evidence="4">Cofactor biosynthesis; tetrahydrofolylpolyglutamate biosynthesis.</text>
</comment>
<evidence type="ECO:0000259" key="24">
    <source>
        <dbReference type="Pfam" id="PF02875"/>
    </source>
</evidence>
<evidence type="ECO:0000256" key="19">
    <source>
        <dbReference type="ARBA" id="ARBA00047493"/>
    </source>
</evidence>
<dbReference type="Proteomes" id="UP000296201">
    <property type="component" value="Chromosome"/>
</dbReference>
<comment type="function">
    <text evidence="2">Functions in two distinct reactions of the de novo folate biosynthetic pathway. Catalyzes the addition of a glutamate residue to dihydropteroate (7,8-dihydropteroate or H2Pte) to form dihydrofolate (7,8-dihydrofolate monoglutamate or H2Pte-Glu). Also catalyzes successive additions of L-glutamate to tetrahydrofolate or 10-formyltetrahydrofolate or 5,10-methylenetetrahydrofolate, leading to folylpolyglutamate derivatives.</text>
</comment>
<keyword evidence="15" id="KW-0289">Folate biosynthesis</keyword>
<keyword evidence="13 23" id="KW-0067">ATP-binding</keyword>
<dbReference type="FunFam" id="3.40.1190.10:FF:000004">
    <property type="entry name" value="Dihydrofolate synthase/folylpolyglutamate synthase"/>
    <property type="match status" value="1"/>
</dbReference>
<evidence type="ECO:0000256" key="16">
    <source>
        <dbReference type="ARBA" id="ARBA00030048"/>
    </source>
</evidence>
<feature type="domain" description="Mur ligase C-terminal" evidence="24">
    <location>
        <begin position="292"/>
        <end position="408"/>
    </location>
</feature>
<evidence type="ECO:0000256" key="10">
    <source>
        <dbReference type="ARBA" id="ARBA00022598"/>
    </source>
</evidence>
<evidence type="ECO:0000256" key="4">
    <source>
        <dbReference type="ARBA" id="ARBA00005150"/>
    </source>
</evidence>
<comment type="similarity">
    <text evidence="5 23">Belongs to the folylpolyglutamate synthase family.</text>
</comment>
<dbReference type="GO" id="GO:0046654">
    <property type="term" value="P:tetrahydrofolate biosynthetic process"/>
    <property type="evidence" value="ECO:0007669"/>
    <property type="project" value="UniProtKB-UniPathway"/>
</dbReference>
<evidence type="ECO:0000313" key="26">
    <source>
        <dbReference type="EMBL" id="QBZ82832.1"/>
    </source>
</evidence>
<comment type="catalytic activity">
    <reaction evidence="19">
        <text>(6S)-5,6,7,8-tetrahydrofolyl-(gamma-L-Glu)(n) + L-glutamate + ATP = (6S)-5,6,7,8-tetrahydrofolyl-(gamma-L-Glu)(n+1) + ADP + phosphate + H(+)</text>
        <dbReference type="Rhea" id="RHEA:10580"/>
        <dbReference type="Rhea" id="RHEA-COMP:14738"/>
        <dbReference type="Rhea" id="RHEA-COMP:14740"/>
        <dbReference type="ChEBI" id="CHEBI:15378"/>
        <dbReference type="ChEBI" id="CHEBI:29985"/>
        <dbReference type="ChEBI" id="CHEBI:30616"/>
        <dbReference type="ChEBI" id="CHEBI:43474"/>
        <dbReference type="ChEBI" id="CHEBI:141005"/>
        <dbReference type="ChEBI" id="CHEBI:456216"/>
        <dbReference type="EC" id="6.3.2.17"/>
    </reaction>
</comment>
<keyword evidence="14" id="KW-0460">Magnesium</keyword>
<dbReference type="GO" id="GO:0005524">
    <property type="term" value="F:ATP binding"/>
    <property type="evidence" value="ECO:0007669"/>
    <property type="project" value="UniProtKB-KW"/>
</dbReference>
<dbReference type="NCBIfam" id="TIGR01499">
    <property type="entry name" value="folC"/>
    <property type="match status" value="1"/>
</dbReference>